<gene>
    <name evidence="2" type="ORF">PMG71_22810</name>
</gene>
<dbReference type="Proteomes" id="UP001235303">
    <property type="component" value="Unassembled WGS sequence"/>
</dbReference>
<organism evidence="2 3">
    <name type="scientific">Roseofilum acuticapitatum BLCC-M154</name>
    <dbReference type="NCBI Taxonomy" id="3022444"/>
    <lineage>
        <taxon>Bacteria</taxon>
        <taxon>Bacillati</taxon>
        <taxon>Cyanobacteriota</taxon>
        <taxon>Cyanophyceae</taxon>
        <taxon>Desertifilales</taxon>
        <taxon>Desertifilaceae</taxon>
        <taxon>Roseofilum</taxon>
        <taxon>Roseofilum acuticapitatum</taxon>
    </lineage>
</organism>
<protein>
    <recommendedName>
        <fullName evidence="4">PH domain-containing protein</fullName>
    </recommendedName>
</protein>
<feature type="transmembrane region" description="Helical" evidence="1">
    <location>
        <begin position="43"/>
        <end position="64"/>
    </location>
</feature>
<keyword evidence="1" id="KW-1133">Transmembrane helix</keyword>
<evidence type="ECO:0000313" key="2">
    <source>
        <dbReference type="EMBL" id="MDJ1172265.1"/>
    </source>
</evidence>
<dbReference type="RefSeq" id="WP_283756013.1">
    <property type="nucleotide sequence ID" value="NZ_JAQOSP010000147.1"/>
</dbReference>
<evidence type="ECO:0008006" key="4">
    <source>
        <dbReference type="Google" id="ProtNLM"/>
    </source>
</evidence>
<keyword evidence="1" id="KW-0812">Transmembrane</keyword>
<evidence type="ECO:0000313" key="3">
    <source>
        <dbReference type="Proteomes" id="UP001235303"/>
    </source>
</evidence>
<accession>A0ABT7AZH1</accession>
<sequence length="188" mass="20951">MRDRPQQPSAQFRISPLIRIPLFTLYIALTLPLPILAKVTSSGISPSLLWLAIALGAVVLWGSLSERVTLDEEQISVNYASWVFWAKHRHWSLPWSQIQALKPRTTGQGGLVYYFLAQSGDAYLLPMRIAGFAQLVRQVQANTQIDTSKVKPLAQPWMYALLFGFSLMLLGVDVWTIATALTLGNLSP</sequence>
<keyword evidence="3" id="KW-1185">Reference proteome</keyword>
<proteinExistence type="predicted"/>
<keyword evidence="1" id="KW-0472">Membrane</keyword>
<reference evidence="2 3" key="1">
    <citation type="submission" date="2023-01" db="EMBL/GenBank/DDBJ databases">
        <title>Novel diversity within Roseofilum (Cyanobacteria; Desertifilaceae) from marine benthic mats with descriptions of four novel species.</title>
        <authorList>
            <person name="Wang Y."/>
            <person name="Berthold D.E."/>
            <person name="Hu J."/>
            <person name="Lefler F.W."/>
            <person name="Laughinghouse H.D. IV."/>
        </authorList>
    </citation>
    <scope>NUCLEOTIDE SEQUENCE [LARGE SCALE GENOMIC DNA]</scope>
    <source>
        <strain evidence="2 3">BLCC-M154</strain>
    </source>
</reference>
<evidence type="ECO:0000256" key="1">
    <source>
        <dbReference type="SAM" id="Phobius"/>
    </source>
</evidence>
<comment type="caution">
    <text evidence="2">The sequence shown here is derived from an EMBL/GenBank/DDBJ whole genome shotgun (WGS) entry which is preliminary data.</text>
</comment>
<feature type="transmembrane region" description="Helical" evidence="1">
    <location>
        <begin position="157"/>
        <end position="178"/>
    </location>
</feature>
<feature type="transmembrane region" description="Helical" evidence="1">
    <location>
        <begin position="20"/>
        <end position="37"/>
    </location>
</feature>
<name>A0ABT7AZH1_9CYAN</name>
<dbReference type="EMBL" id="JAQOSP010000147">
    <property type="protein sequence ID" value="MDJ1172265.1"/>
    <property type="molecule type" value="Genomic_DNA"/>
</dbReference>